<dbReference type="Pfam" id="PF07980">
    <property type="entry name" value="SusD_RagB"/>
    <property type="match status" value="1"/>
</dbReference>
<dbReference type="RefSeq" id="WP_159581940.1">
    <property type="nucleotide sequence ID" value="NZ_JBIPKE010000020.1"/>
</dbReference>
<keyword evidence="5" id="KW-0998">Cell outer membrane</keyword>
<gene>
    <name evidence="9" type="ORF">ACHKAR_20650</name>
</gene>
<evidence type="ECO:0000313" key="9">
    <source>
        <dbReference type="EMBL" id="MFH6985877.1"/>
    </source>
</evidence>
<dbReference type="InterPro" id="IPR033985">
    <property type="entry name" value="SusD-like_N"/>
</dbReference>
<protein>
    <submittedName>
        <fullName evidence="9">RagB/SusD family nutrient uptake outer membrane protein</fullName>
    </submittedName>
</protein>
<accession>A0ABW7NE27</accession>
<feature type="chain" id="PRO_5046323875" evidence="6">
    <location>
        <begin position="22"/>
        <end position="503"/>
    </location>
</feature>
<dbReference type="EMBL" id="JBIPKE010000020">
    <property type="protein sequence ID" value="MFH6985877.1"/>
    <property type="molecule type" value="Genomic_DNA"/>
</dbReference>
<dbReference type="Proteomes" id="UP001610063">
    <property type="component" value="Unassembled WGS sequence"/>
</dbReference>
<evidence type="ECO:0000259" key="7">
    <source>
        <dbReference type="Pfam" id="PF07980"/>
    </source>
</evidence>
<dbReference type="SUPFAM" id="SSF48452">
    <property type="entry name" value="TPR-like"/>
    <property type="match status" value="1"/>
</dbReference>
<comment type="caution">
    <text evidence="9">The sequence shown here is derived from an EMBL/GenBank/DDBJ whole genome shotgun (WGS) entry which is preliminary data.</text>
</comment>
<dbReference type="InterPro" id="IPR011990">
    <property type="entry name" value="TPR-like_helical_dom_sf"/>
</dbReference>
<dbReference type="InterPro" id="IPR012944">
    <property type="entry name" value="SusD_RagB_dom"/>
</dbReference>
<evidence type="ECO:0000256" key="5">
    <source>
        <dbReference type="ARBA" id="ARBA00023237"/>
    </source>
</evidence>
<reference evidence="9 10" key="1">
    <citation type="journal article" date="2013" name="Int. J. Syst. Evol. Microbiol.">
        <title>Marinoscillum luteum sp. nov., isolated from marine sediment.</title>
        <authorList>
            <person name="Cha I.T."/>
            <person name="Park S.J."/>
            <person name="Kim S.J."/>
            <person name="Kim J.G."/>
            <person name="Jung M.Y."/>
            <person name="Shin K.S."/>
            <person name="Kwon K.K."/>
            <person name="Yang S.H."/>
            <person name="Seo Y.S."/>
            <person name="Rhee S.K."/>
        </authorList>
    </citation>
    <scope>NUCLEOTIDE SEQUENCE [LARGE SCALE GENOMIC DNA]</scope>
    <source>
        <strain evidence="9 10">KCTC 23939</strain>
    </source>
</reference>
<dbReference type="PROSITE" id="PS51257">
    <property type="entry name" value="PROKAR_LIPOPROTEIN"/>
    <property type="match status" value="1"/>
</dbReference>
<dbReference type="Gene3D" id="1.25.40.390">
    <property type="match status" value="1"/>
</dbReference>
<feature type="domain" description="SusD-like N-terminal" evidence="8">
    <location>
        <begin position="53"/>
        <end position="224"/>
    </location>
</feature>
<dbReference type="Pfam" id="PF14322">
    <property type="entry name" value="SusD-like_3"/>
    <property type="match status" value="1"/>
</dbReference>
<evidence type="ECO:0000256" key="6">
    <source>
        <dbReference type="SAM" id="SignalP"/>
    </source>
</evidence>
<sequence>MKKYTLTITSFILLSLLTVSCFDLSESVYSEIPVDDFFNSEKDVIAYAGRAYVKLQPYPEEQRLWSLGQNASDEMVIPQKHNGEWYDQGRWEEIQKHTLNSATAGNKILTKSWDMVFEGITACNETLLVIDPIEFENKERVLAEIKILRAFYYYWAMDYWGNIPFSIDFSEKDPPQQKDRAFVFDFIVQEILDNVDAVQDVPTAEYYGRVTKGMAYTFLAKMYLNAQEWIGQNKFAEAVLACDQVIALGAYQIEPNYFTNFEVHNEGSRENIFVIPYHPQLTDEHFYWQNLTLNSASTATFNLAGVPWDGFVLQPDFFTKYSENDIRRNSFLFGQQNDIKGDPIVIGGEPFIYSPTIQDYNSRGEWEGARCAKYEYQEELSYDVVDMENDFVLFRYADVLYTKLEALHRLGRAGEFIDDPDLQLIRTRAGLTPYTVGDLTDSELLDELGREFAWEGHRRQDQIRFGVWGNSWWEKPASGTAKKLFPIPQSAINTNPNLTQNPD</sequence>
<keyword evidence="3 6" id="KW-0732">Signal</keyword>
<evidence type="ECO:0000313" key="10">
    <source>
        <dbReference type="Proteomes" id="UP001610063"/>
    </source>
</evidence>
<keyword evidence="4" id="KW-0472">Membrane</keyword>
<organism evidence="9 10">
    <name type="scientific">Marinoscillum luteum</name>
    <dbReference type="NCBI Taxonomy" id="861051"/>
    <lineage>
        <taxon>Bacteria</taxon>
        <taxon>Pseudomonadati</taxon>
        <taxon>Bacteroidota</taxon>
        <taxon>Cytophagia</taxon>
        <taxon>Cytophagales</taxon>
        <taxon>Reichenbachiellaceae</taxon>
        <taxon>Marinoscillum</taxon>
    </lineage>
</organism>
<feature type="domain" description="RagB/SusD" evidence="7">
    <location>
        <begin position="349"/>
        <end position="469"/>
    </location>
</feature>
<comment type="subcellular location">
    <subcellularLocation>
        <location evidence="1">Cell outer membrane</location>
    </subcellularLocation>
</comment>
<evidence type="ECO:0000256" key="2">
    <source>
        <dbReference type="ARBA" id="ARBA00006275"/>
    </source>
</evidence>
<proteinExistence type="inferred from homology"/>
<name>A0ABW7NE27_9BACT</name>
<evidence type="ECO:0000256" key="1">
    <source>
        <dbReference type="ARBA" id="ARBA00004442"/>
    </source>
</evidence>
<keyword evidence="10" id="KW-1185">Reference proteome</keyword>
<comment type="similarity">
    <text evidence="2">Belongs to the SusD family.</text>
</comment>
<evidence type="ECO:0000256" key="4">
    <source>
        <dbReference type="ARBA" id="ARBA00023136"/>
    </source>
</evidence>
<evidence type="ECO:0000256" key="3">
    <source>
        <dbReference type="ARBA" id="ARBA00022729"/>
    </source>
</evidence>
<feature type="signal peptide" evidence="6">
    <location>
        <begin position="1"/>
        <end position="21"/>
    </location>
</feature>
<evidence type="ECO:0000259" key="8">
    <source>
        <dbReference type="Pfam" id="PF14322"/>
    </source>
</evidence>